<keyword evidence="1" id="KW-1133">Transmembrane helix</keyword>
<reference evidence="2" key="1">
    <citation type="submission" date="2022-10" db="EMBL/GenBank/DDBJ databases">
        <title>Culturing micro-colonial fungi from biological soil crusts in the Mojave desert and describing Neophaeococcomyces mojavensis, and introducing the new genera and species Taxawa tesnikishii.</title>
        <authorList>
            <person name="Kurbessoian T."/>
            <person name="Stajich J.E."/>
        </authorList>
    </citation>
    <scope>NUCLEOTIDE SEQUENCE</scope>
    <source>
        <strain evidence="2">TK_35</strain>
    </source>
</reference>
<organism evidence="2">
    <name type="scientific">Knufia peltigerae</name>
    <dbReference type="NCBI Taxonomy" id="1002370"/>
    <lineage>
        <taxon>Eukaryota</taxon>
        <taxon>Fungi</taxon>
        <taxon>Dikarya</taxon>
        <taxon>Ascomycota</taxon>
        <taxon>Pezizomycotina</taxon>
        <taxon>Eurotiomycetes</taxon>
        <taxon>Chaetothyriomycetidae</taxon>
        <taxon>Chaetothyriales</taxon>
        <taxon>Trichomeriaceae</taxon>
        <taxon>Knufia</taxon>
    </lineage>
</organism>
<dbReference type="PANTHER" id="PTHR31610:SF0">
    <property type="entry name" value="SLC26A_SULP TRANSPORTER DOMAIN-CONTAINING PROTEIN"/>
    <property type="match status" value="1"/>
</dbReference>
<feature type="transmembrane region" description="Helical" evidence="1">
    <location>
        <begin position="334"/>
        <end position="352"/>
    </location>
</feature>
<dbReference type="PANTHER" id="PTHR31610">
    <property type="entry name" value="SLR0360 PROTEIN"/>
    <property type="match status" value="1"/>
</dbReference>
<feature type="transmembrane region" description="Helical" evidence="1">
    <location>
        <begin position="585"/>
        <end position="610"/>
    </location>
</feature>
<feature type="transmembrane region" description="Helical" evidence="1">
    <location>
        <begin position="617"/>
        <end position="635"/>
    </location>
</feature>
<comment type="caution">
    <text evidence="2">The sequence shown here is derived from an EMBL/GenBank/DDBJ whole genome shotgun (WGS) entry which is preliminary data.</text>
</comment>
<accession>A0AA38XBL2</accession>
<feature type="transmembrane region" description="Helical" evidence="1">
    <location>
        <begin position="364"/>
        <end position="385"/>
    </location>
</feature>
<evidence type="ECO:0008006" key="3">
    <source>
        <dbReference type="Google" id="ProtNLM"/>
    </source>
</evidence>
<evidence type="ECO:0000256" key="1">
    <source>
        <dbReference type="SAM" id="Phobius"/>
    </source>
</evidence>
<feature type="transmembrane region" description="Helical" evidence="1">
    <location>
        <begin position="655"/>
        <end position="675"/>
    </location>
</feature>
<sequence length="688" mass="72804">MACCRNGVTGFWWVSTLVDTVDPRHAWMLPGSAGRWPATRQMPAIRCSRAKRPASAFDLLILFRGWRPQETVRGRVGRLRRGVSRMDAATELTWTYLQRPLRSLPARATPIGCFRRPTTRGSAVGWNPSFHAGIGAPAPLGLPSAVPTPTAPSMSAPASTAPRRWFVAGDFNGFFGLVVDNLSILGFIAMALVGMFQFPADVVFGRMFPGTALGVLVGNLLYTLMARRLAARTGRDDVTAMPLGLDAPTSIGMALLVLGPAFLAFKQQGLDPHAAAIATWQLGMASLVIMGVLKLILSFFGEAVTRALPRAALLGSIAGIALVLMGLLPLLETLRSPLVGFTTLGLLLYVLIAKGKLPVRGPGVLLAFVFGTVLYYGLGLAGLGVPGFQVPAWVPPQVVLPLPTLGFIEGLPTAMTYLPLLLPFGLLMVVGGINVSESARAAGDDYRTRDILLVEAVATLVAGVCGGVAQTTPYIGQPAYKHMGARSGYTLLTGLFVGIGGMLGIISGLVQWLPLAVLAPIIVYVSIDITTQAFQATPRQHAGAMVLGFLPSAAYLLAIKAPGWIPAEQMGALLTHVDGHGLPELAVIFALGNGFIITSMLWIATVAAMVDGRLRRACGFLLVAAVLTLFGLIHSVDPRGGIYLPWDLQGLARVISWQFAGAYVALAILLGLLSLQKQAVKPLAENAH</sequence>
<name>A0AA38XBL2_9EURO</name>
<keyword evidence="1" id="KW-0812">Transmembrane</keyword>
<gene>
    <name evidence="2" type="ORF">H2204_015430</name>
</gene>
<feature type="transmembrane region" description="Helical" evidence="1">
    <location>
        <begin position="307"/>
        <end position="328"/>
    </location>
</feature>
<feature type="transmembrane region" description="Helical" evidence="1">
    <location>
        <begin position="243"/>
        <end position="265"/>
    </location>
</feature>
<evidence type="ECO:0000313" key="2">
    <source>
        <dbReference type="EMBL" id="KAJ9610136.1"/>
    </source>
</evidence>
<feature type="transmembrane region" description="Helical" evidence="1">
    <location>
        <begin position="488"/>
        <end position="506"/>
    </location>
</feature>
<dbReference type="EMBL" id="JAPDRN010000245">
    <property type="protein sequence ID" value="KAJ9610136.1"/>
    <property type="molecule type" value="Genomic_DNA"/>
</dbReference>
<feature type="transmembrane region" description="Helical" evidence="1">
    <location>
        <begin position="277"/>
        <end position="300"/>
    </location>
</feature>
<dbReference type="AlphaFoldDB" id="A0AA38XBL2"/>
<proteinExistence type="predicted"/>
<keyword evidence="1" id="KW-0472">Membrane</keyword>
<protein>
    <recommendedName>
        <fullName evidence="3">AGZA family xanthine/uracil permease-like MFS transporter</fullName>
    </recommendedName>
</protein>
<feature type="transmembrane region" description="Helical" evidence="1">
    <location>
        <begin position="202"/>
        <end position="222"/>
    </location>
</feature>
<feature type="transmembrane region" description="Helical" evidence="1">
    <location>
        <begin position="405"/>
        <end position="430"/>
    </location>
</feature>
<feature type="transmembrane region" description="Helical" evidence="1">
    <location>
        <begin position="542"/>
        <end position="565"/>
    </location>
</feature>
<feature type="transmembrane region" description="Helical" evidence="1">
    <location>
        <begin position="173"/>
        <end position="196"/>
    </location>
</feature>